<evidence type="ECO:0000256" key="1">
    <source>
        <dbReference type="SAM" id="MobiDB-lite"/>
    </source>
</evidence>
<dbReference type="SMART" id="SM00966">
    <property type="entry name" value="SpoVT_AbrB"/>
    <property type="match status" value="1"/>
</dbReference>
<accession>A0AAP2Z2W2</accession>
<dbReference type="EMBL" id="JAOPKA010000015">
    <property type="protein sequence ID" value="MCU4743440.1"/>
    <property type="molecule type" value="Genomic_DNA"/>
</dbReference>
<feature type="domain" description="SpoVT-AbrB" evidence="2">
    <location>
        <begin position="21"/>
        <end position="68"/>
    </location>
</feature>
<evidence type="ECO:0000259" key="2">
    <source>
        <dbReference type="SMART" id="SM00966"/>
    </source>
</evidence>
<dbReference type="GO" id="GO:0003677">
    <property type="term" value="F:DNA binding"/>
    <property type="evidence" value="ECO:0007669"/>
    <property type="project" value="InterPro"/>
</dbReference>
<feature type="compositionally biased region" description="Acidic residues" evidence="1">
    <location>
        <begin position="65"/>
        <end position="75"/>
    </location>
</feature>
<dbReference type="Gene3D" id="2.10.260.10">
    <property type="match status" value="1"/>
</dbReference>
<dbReference type="Proteomes" id="UP001321018">
    <property type="component" value="Unassembled WGS sequence"/>
</dbReference>
<protein>
    <recommendedName>
        <fullName evidence="2">SpoVT-AbrB domain-containing protein</fullName>
    </recommendedName>
</protein>
<evidence type="ECO:0000313" key="3">
    <source>
        <dbReference type="EMBL" id="MCU4743440.1"/>
    </source>
</evidence>
<dbReference type="AlphaFoldDB" id="A0AAP2Z2W2"/>
<proteinExistence type="predicted"/>
<name>A0AAP2Z2W2_9EURY</name>
<evidence type="ECO:0000313" key="4">
    <source>
        <dbReference type="Proteomes" id="UP001321018"/>
    </source>
</evidence>
<dbReference type="InterPro" id="IPR007159">
    <property type="entry name" value="SpoVT-AbrB_dom"/>
</dbReference>
<dbReference type="RefSeq" id="WP_338005259.1">
    <property type="nucleotide sequence ID" value="NZ_JAOPKA010000015.1"/>
</dbReference>
<gene>
    <name evidence="3" type="ORF">OB960_18805</name>
</gene>
<sequence length="75" mass="8109">MSNGVDVDPDAKEVSGVRKLRRSGDSYVISIPPEVLDMSGLEPGEHYKVAAPFEGGEITISPKESEEDTEDENDS</sequence>
<dbReference type="SUPFAM" id="SSF89447">
    <property type="entry name" value="AbrB/MazE/MraZ-like"/>
    <property type="match status" value="1"/>
</dbReference>
<comment type="caution">
    <text evidence="3">The sequence shown here is derived from an EMBL/GenBank/DDBJ whole genome shotgun (WGS) entry which is preliminary data.</text>
</comment>
<feature type="region of interest" description="Disordered" evidence="1">
    <location>
        <begin position="54"/>
        <end position="75"/>
    </location>
</feature>
<reference evidence="3" key="1">
    <citation type="submission" date="2022-09" db="EMBL/GenBank/DDBJ databases">
        <title>Enrichment on poylsaccharides allowed isolation of novel metabolic and taxonomic groups of Haloarchaea.</title>
        <authorList>
            <person name="Sorokin D.Y."/>
            <person name="Elcheninov A.G."/>
            <person name="Khizhniak T.V."/>
            <person name="Kolganova T.V."/>
            <person name="Kublanov I.V."/>
        </authorList>
    </citation>
    <scope>NUCLEOTIDE SEQUENCE</scope>
    <source>
        <strain evidence="3">AArc-xg1-1</strain>
    </source>
</reference>
<dbReference type="InterPro" id="IPR037914">
    <property type="entry name" value="SpoVT-AbrB_sf"/>
</dbReference>
<organism evidence="3 4">
    <name type="scientific">Natronoglomus mannanivorans</name>
    <dbReference type="NCBI Taxonomy" id="2979990"/>
    <lineage>
        <taxon>Archaea</taxon>
        <taxon>Methanobacteriati</taxon>
        <taxon>Methanobacteriota</taxon>
        <taxon>Stenosarchaea group</taxon>
        <taxon>Halobacteria</taxon>
        <taxon>Halobacteriales</taxon>
        <taxon>Natrialbaceae</taxon>
        <taxon>Natronoglomus</taxon>
    </lineage>
</organism>